<proteinExistence type="predicted"/>
<feature type="transmembrane region" description="Helical" evidence="1">
    <location>
        <begin position="101"/>
        <end position="122"/>
    </location>
</feature>
<feature type="transmembrane region" description="Helical" evidence="1">
    <location>
        <begin position="63"/>
        <end position="89"/>
    </location>
</feature>
<name>A0A0K0DXD5_STRER</name>
<keyword evidence="1" id="KW-0472">Membrane</keyword>
<accession>A0A0K0DXD5</accession>
<dbReference type="WBParaSite" id="TCONS_00006337.p1">
    <property type="protein sequence ID" value="TCONS_00006337.p1"/>
    <property type="gene ID" value="XLOC_004492"/>
</dbReference>
<protein>
    <submittedName>
        <fullName evidence="4">G-protein coupled receptors family 1 profile domain-containing protein</fullName>
    </submittedName>
</protein>
<feature type="transmembrane region" description="Helical" evidence="1">
    <location>
        <begin position="142"/>
        <end position="166"/>
    </location>
</feature>
<organism evidence="3">
    <name type="scientific">Strongyloides stercoralis</name>
    <name type="common">Threadworm</name>
    <dbReference type="NCBI Taxonomy" id="6248"/>
    <lineage>
        <taxon>Eukaryota</taxon>
        <taxon>Metazoa</taxon>
        <taxon>Ecdysozoa</taxon>
        <taxon>Nematoda</taxon>
        <taxon>Chromadorea</taxon>
        <taxon>Rhabditida</taxon>
        <taxon>Tylenchina</taxon>
        <taxon>Panagrolaimomorpha</taxon>
        <taxon>Strongyloidoidea</taxon>
        <taxon>Strongyloididae</taxon>
        <taxon>Strongyloides</taxon>
    </lineage>
</organism>
<feature type="transmembrane region" description="Helical" evidence="1">
    <location>
        <begin position="7"/>
        <end position="28"/>
    </location>
</feature>
<keyword evidence="2" id="KW-1185">Reference proteome</keyword>
<sequence>MNVLTLFLIAIRCFALLTTLIAMAFILLGPGVCYIDTEVNDLAICNSEVNFNFIEWKNVSWTVYLHIPIIIITLSGVSPPIYSLIYLFITNNWEKKNIQMVKLFKGSMIFLFCGIIEIYLLITIDIQSKNKYYEGVKSFIQGWASASGIYFSNFILQLIDMFIIYIKFDKPIKISII</sequence>
<dbReference type="Proteomes" id="UP000035681">
    <property type="component" value="Unplaced"/>
</dbReference>
<keyword evidence="1" id="KW-0812">Transmembrane</keyword>
<evidence type="ECO:0000313" key="4">
    <source>
        <dbReference type="WBParaSite" id="TCONS_00006337.p1"/>
    </source>
</evidence>
<dbReference type="STRING" id="6248.A0A0K0DXD5"/>
<evidence type="ECO:0000313" key="2">
    <source>
        <dbReference type="Proteomes" id="UP000035681"/>
    </source>
</evidence>
<reference evidence="3" key="1">
    <citation type="submission" date="2015-08" db="UniProtKB">
        <authorList>
            <consortium name="WormBaseParasite"/>
        </authorList>
    </citation>
    <scope>IDENTIFICATION</scope>
</reference>
<evidence type="ECO:0000313" key="3">
    <source>
        <dbReference type="WBParaSite" id="SSTP_0000190000.1"/>
    </source>
</evidence>
<dbReference type="WBParaSite" id="SSTP_0000190000.1">
    <property type="protein sequence ID" value="SSTP_0000190000.1"/>
    <property type="gene ID" value="SSTP_0000190000"/>
</dbReference>
<keyword evidence="1" id="KW-1133">Transmembrane helix</keyword>
<evidence type="ECO:0000256" key="1">
    <source>
        <dbReference type="SAM" id="Phobius"/>
    </source>
</evidence>
<dbReference type="AlphaFoldDB" id="A0A0K0DXD5"/>